<feature type="region of interest" description="Disordered" evidence="1">
    <location>
        <begin position="1"/>
        <end position="94"/>
    </location>
</feature>
<keyword evidence="3" id="KW-1185">Reference proteome</keyword>
<feature type="compositionally biased region" description="Basic and acidic residues" evidence="1">
    <location>
        <begin position="1"/>
        <end position="11"/>
    </location>
</feature>
<feature type="compositionally biased region" description="Low complexity" evidence="1">
    <location>
        <begin position="59"/>
        <end position="69"/>
    </location>
</feature>
<evidence type="ECO:0000313" key="3">
    <source>
        <dbReference type="Proteomes" id="UP000219338"/>
    </source>
</evidence>
<gene>
    <name evidence="2" type="ORF">ARMOST_16841</name>
</gene>
<dbReference type="EMBL" id="FUEG01000020">
    <property type="protein sequence ID" value="SJL13398.1"/>
    <property type="molecule type" value="Genomic_DNA"/>
</dbReference>
<protein>
    <submittedName>
        <fullName evidence="2">Uncharacterized protein</fullName>
    </submittedName>
</protein>
<reference evidence="3" key="1">
    <citation type="journal article" date="2017" name="Nat. Ecol. Evol.">
        <title>Genome expansion and lineage-specific genetic innovations in the forest pathogenic fungi Armillaria.</title>
        <authorList>
            <person name="Sipos G."/>
            <person name="Prasanna A.N."/>
            <person name="Walter M.C."/>
            <person name="O'Connor E."/>
            <person name="Balint B."/>
            <person name="Krizsan K."/>
            <person name="Kiss B."/>
            <person name="Hess J."/>
            <person name="Varga T."/>
            <person name="Slot J."/>
            <person name="Riley R."/>
            <person name="Boka B."/>
            <person name="Rigling D."/>
            <person name="Barry K."/>
            <person name="Lee J."/>
            <person name="Mihaltcheva S."/>
            <person name="LaButti K."/>
            <person name="Lipzen A."/>
            <person name="Waldron R."/>
            <person name="Moloney N.M."/>
            <person name="Sperisen C."/>
            <person name="Kredics L."/>
            <person name="Vagvoelgyi C."/>
            <person name="Patrignani A."/>
            <person name="Fitzpatrick D."/>
            <person name="Nagy I."/>
            <person name="Doyle S."/>
            <person name="Anderson J.B."/>
            <person name="Grigoriev I.V."/>
            <person name="Gueldener U."/>
            <person name="Muensterkoetter M."/>
            <person name="Nagy L.G."/>
        </authorList>
    </citation>
    <scope>NUCLEOTIDE SEQUENCE [LARGE SCALE GENOMIC DNA]</scope>
    <source>
        <strain evidence="3">C18/9</strain>
    </source>
</reference>
<evidence type="ECO:0000313" key="2">
    <source>
        <dbReference type="EMBL" id="SJL13398.1"/>
    </source>
</evidence>
<name>A0A284RXB3_ARMOS</name>
<accession>A0A284RXB3</accession>
<organism evidence="2 3">
    <name type="scientific">Armillaria ostoyae</name>
    <name type="common">Armillaria root rot fungus</name>
    <dbReference type="NCBI Taxonomy" id="47428"/>
    <lineage>
        <taxon>Eukaryota</taxon>
        <taxon>Fungi</taxon>
        <taxon>Dikarya</taxon>
        <taxon>Basidiomycota</taxon>
        <taxon>Agaricomycotina</taxon>
        <taxon>Agaricomycetes</taxon>
        <taxon>Agaricomycetidae</taxon>
        <taxon>Agaricales</taxon>
        <taxon>Marasmiineae</taxon>
        <taxon>Physalacriaceae</taxon>
        <taxon>Armillaria</taxon>
    </lineage>
</organism>
<proteinExistence type="predicted"/>
<feature type="compositionally biased region" description="Pro residues" evidence="1">
    <location>
        <begin position="36"/>
        <end position="58"/>
    </location>
</feature>
<evidence type="ECO:0000256" key="1">
    <source>
        <dbReference type="SAM" id="MobiDB-lite"/>
    </source>
</evidence>
<dbReference type="AlphaFoldDB" id="A0A284RXB3"/>
<sequence>MGLDPRARMTQEKAPTPVARSDEGRLSPIILGSTPSPTPKSPAPPPLTTPTSPAPSSPRKPTSPASSPRYEPGAPPMELPEGSHPLPPPQEPAMTLDEAIWQYLTQRLIEPPPIL</sequence>
<dbReference type="Proteomes" id="UP000219338">
    <property type="component" value="Unassembled WGS sequence"/>
</dbReference>